<comment type="subcellular location">
    <subcellularLocation>
        <location evidence="1">Cell membrane</location>
        <topology evidence="1">Multi-pass membrane protein</topology>
    </subcellularLocation>
</comment>
<protein>
    <recommendedName>
        <fullName evidence="9">TIGR00374 family protein</fullName>
    </recommendedName>
</protein>
<organism evidence="7 8">
    <name type="scientific">Acetobacter orientalis</name>
    <dbReference type="NCBI Taxonomy" id="146474"/>
    <lineage>
        <taxon>Bacteria</taxon>
        <taxon>Pseudomonadati</taxon>
        <taxon>Pseudomonadota</taxon>
        <taxon>Alphaproteobacteria</taxon>
        <taxon>Acetobacterales</taxon>
        <taxon>Acetobacteraceae</taxon>
        <taxon>Acetobacter</taxon>
    </lineage>
</organism>
<feature type="transmembrane region" description="Helical" evidence="6">
    <location>
        <begin position="126"/>
        <end position="148"/>
    </location>
</feature>
<evidence type="ECO:0000313" key="7">
    <source>
        <dbReference type="EMBL" id="OUI80047.1"/>
    </source>
</evidence>
<feature type="transmembrane region" description="Helical" evidence="6">
    <location>
        <begin position="29"/>
        <end position="48"/>
    </location>
</feature>
<name>A0A251ZZD8_9PROT</name>
<dbReference type="NCBIfam" id="TIGR03476">
    <property type="entry name" value="HpnL"/>
    <property type="match status" value="1"/>
</dbReference>
<feature type="transmembrane region" description="Helical" evidence="6">
    <location>
        <begin position="220"/>
        <end position="244"/>
    </location>
</feature>
<keyword evidence="5 6" id="KW-0472">Membrane</keyword>
<keyword evidence="2" id="KW-1003">Cell membrane</keyword>
<evidence type="ECO:0000256" key="5">
    <source>
        <dbReference type="ARBA" id="ARBA00023136"/>
    </source>
</evidence>
<dbReference type="NCBIfam" id="TIGR00374">
    <property type="entry name" value="flippase-like domain"/>
    <property type="match status" value="1"/>
</dbReference>
<evidence type="ECO:0000256" key="6">
    <source>
        <dbReference type="SAM" id="Phobius"/>
    </source>
</evidence>
<keyword evidence="3 6" id="KW-0812">Transmembrane</keyword>
<evidence type="ECO:0008006" key="9">
    <source>
        <dbReference type="Google" id="ProtNLM"/>
    </source>
</evidence>
<dbReference type="Proteomes" id="UP000194639">
    <property type="component" value="Unassembled WGS sequence"/>
</dbReference>
<keyword evidence="4 6" id="KW-1133">Transmembrane helix</keyword>
<feature type="transmembrane region" description="Helical" evidence="6">
    <location>
        <begin position="160"/>
        <end position="183"/>
    </location>
</feature>
<dbReference type="AlphaFoldDB" id="A0A251ZZD8"/>
<dbReference type="PANTHER" id="PTHR39087:SF2">
    <property type="entry name" value="UPF0104 MEMBRANE PROTEIN MJ1595"/>
    <property type="match status" value="1"/>
</dbReference>
<evidence type="ECO:0000256" key="4">
    <source>
        <dbReference type="ARBA" id="ARBA00022989"/>
    </source>
</evidence>
<dbReference type="EMBL" id="JOMO01000043">
    <property type="protein sequence ID" value="OUI80047.1"/>
    <property type="molecule type" value="Genomic_DNA"/>
</dbReference>
<gene>
    <name evidence="7" type="ORF">HK12_10075</name>
</gene>
<feature type="transmembrane region" description="Helical" evidence="6">
    <location>
        <begin position="281"/>
        <end position="301"/>
    </location>
</feature>
<dbReference type="Pfam" id="PF03706">
    <property type="entry name" value="LPG_synthase_TM"/>
    <property type="match status" value="1"/>
</dbReference>
<dbReference type="InterPro" id="IPR022791">
    <property type="entry name" value="L-PG_synthase/AglD"/>
</dbReference>
<evidence type="ECO:0000256" key="1">
    <source>
        <dbReference type="ARBA" id="ARBA00004651"/>
    </source>
</evidence>
<comment type="caution">
    <text evidence="7">The sequence shown here is derived from an EMBL/GenBank/DDBJ whole genome shotgun (WGS) entry which is preliminary data.</text>
</comment>
<dbReference type="PANTHER" id="PTHR39087">
    <property type="entry name" value="UPF0104 MEMBRANE PROTEIN MJ1595"/>
    <property type="match status" value="1"/>
</dbReference>
<evidence type="ECO:0000313" key="8">
    <source>
        <dbReference type="Proteomes" id="UP000194639"/>
    </source>
</evidence>
<evidence type="ECO:0000256" key="2">
    <source>
        <dbReference type="ARBA" id="ARBA00022475"/>
    </source>
</evidence>
<dbReference type="GO" id="GO:0005886">
    <property type="term" value="C:plasma membrane"/>
    <property type="evidence" value="ECO:0007669"/>
    <property type="project" value="UniProtKB-SubCell"/>
</dbReference>
<dbReference type="RefSeq" id="WP_086552875.1">
    <property type="nucleotide sequence ID" value="NZ_JOMO01000043.1"/>
</dbReference>
<reference evidence="7 8" key="1">
    <citation type="submission" date="2014-06" db="EMBL/GenBank/DDBJ databases">
        <authorList>
            <person name="Ju J."/>
            <person name="Zhang J."/>
        </authorList>
    </citation>
    <scope>NUCLEOTIDE SEQUENCE [LARGE SCALE GENOMIC DNA]</scope>
    <source>
        <strain evidence="7">DmW_045</strain>
    </source>
</reference>
<evidence type="ECO:0000256" key="3">
    <source>
        <dbReference type="ARBA" id="ARBA00022692"/>
    </source>
</evidence>
<proteinExistence type="predicted"/>
<sequence>MKRVAIIAGLVGLGLTVWMLAQFGAGAILSLIMAGGWGILAAVLFHTVQVALSAQAWRVIAGPQVNPLPSSTPLKLKDYFALRCVREGVNNLLPVAQVGGEVCSSRLLARRGLGTRHAAAATICDLTLELLSQVVFTLSGLAILLLLVKRSAITDELVESALVALAIGAVLFASQWLGALALLEVLLAKIAGHLGWNGVQSMRGLHEQVLALYKAKGNALWAFFLQFVAWALGAVEVCLILHFLGHDCSLWVGFVIEGVGEAAKSIGFAVPGALGVSEGGYVLVGGLFGVPPQVAMALSLIKRVREIVWGLPSLALWQWLEHKWCATPESEDVRPTHHASLCQSTISSTSL</sequence>
<accession>A0A251ZZD8</accession>